<gene>
    <name evidence="2" type="ORF">ANE_LOCUS22863</name>
</gene>
<comment type="caution">
    <text evidence="2">The sequence shown here is derived from an EMBL/GenBank/DDBJ whole genome shotgun (WGS) entry which is preliminary data.</text>
</comment>
<evidence type="ECO:0000313" key="2">
    <source>
        <dbReference type="EMBL" id="VVB12419.1"/>
    </source>
</evidence>
<feature type="compositionally biased region" description="Polar residues" evidence="1">
    <location>
        <begin position="194"/>
        <end position="205"/>
    </location>
</feature>
<dbReference type="PANTHER" id="PTHR44137:SF32">
    <property type="entry name" value="DNAJ HEAT SHOCK AMINO-TERMINAL DOMAIN PROTEIN"/>
    <property type="match status" value="1"/>
</dbReference>
<dbReference type="AlphaFoldDB" id="A0A565CFK5"/>
<feature type="compositionally biased region" description="Basic and acidic residues" evidence="1">
    <location>
        <begin position="333"/>
        <end position="358"/>
    </location>
</feature>
<dbReference type="EMBL" id="CABITT030000007">
    <property type="protein sequence ID" value="VVB12419.1"/>
    <property type="molecule type" value="Genomic_DNA"/>
</dbReference>
<reference evidence="2" key="1">
    <citation type="submission" date="2019-07" db="EMBL/GenBank/DDBJ databases">
        <authorList>
            <person name="Dittberner H."/>
        </authorList>
    </citation>
    <scope>NUCLEOTIDE SEQUENCE [LARGE SCALE GENOMIC DNA]</scope>
</reference>
<evidence type="ECO:0000313" key="3">
    <source>
        <dbReference type="Proteomes" id="UP000489600"/>
    </source>
</evidence>
<feature type="compositionally biased region" description="Low complexity" evidence="1">
    <location>
        <begin position="284"/>
        <end position="304"/>
    </location>
</feature>
<feature type="compositionally biased region" description="Low complexity" evidence="1">
    <location>
        <begin position="215"/>
        <end position="228"/>
    </location>
</feature>
<sequence>MECNKDEARRAMDVAEKKLSKNDYAGAKKFVNKAQNLYPKLEGLKQVLMMIDVYISASKNGKGEADWYGILGVDPLADDETVQEAMRIAYDQKRKSKTGMQKPPSPHKPASTNAEDGVDPSAKATSNNPKPPPGGWNQKNVGMFWTMCNKCETRCALIRDCRLNKVILCPNCGQSFIATEKTQCSSFVRPVPNSPQQQQRSAQTKARNKNKKGASGSWTSVSPSTSKTQKTPQEGAKSQATNDNSNEASSSSPSANATGETPQGSFATPVINVSSPTQPEEQRSTQNQSPSQNTSGGTHSKTTSTVRFSFSSRCHCSISVRTSSNGGNTTNQEQDRSKRAFEESKETTILKKQRTDVK</sequence>
<name>A0A565CFK5_9BRAS</name>
<feature type="region of interest" description="Disordered" evidence="1">
    <location>
        <begin position="318"/>
        <end position="358"/>
    </location>
</feature>
<feature type="compositionally biased region" description="Low complexity" evidence="1">
    <location>
        <begin position="240"/>
        <end position="257"/>
    </location>
</feature>
<feature type="compositionally biased region" description="Polar residues" evidence="1">
    <location>
        <begin position="258"/>
        <end position="279"/>
    </location>
</feature>
<dbReference type="OrthoDB" id="10250354at2759"/>
<protein>
    <recommendedName>
        <fullName evidence="4">J domain-containing protein</fullName>
    </recommendedName>
</protein>
<proteinExistence type="predicted"/>
<feature type="compositionally biased region" description="Polar residues" evidence="1">
    <location>
        <begin position="229"/>
        <end position="239"/>
    </location>
</feature>
<feature type="region of interest" description="Disordered" evidence="1">
    <location>
        <begin position="188"/>
        <end position="304"/>
    </location>
</feature>
<dbReference type="PANTHER" id="PTHR44137">
    <property type="entry name" value="BNAC03G44070D PROTEIN"/>
    <property type="match status" value="1"/>
</dbReference>
<keyword evidence="3" id="KW-1185">Reference proteome</keyword>
<feature type="region of interest" description="Disordered" evidence="1">
    <location>
        <begin position="92"/>
        <end position="137"/>
    </location>
</feature>
<feature type="compositionally biased region" description="Polar residues" evidence="1">
    <location>
        <begin position="319"/>
        <end position="332"/>
    </location>
</feature>
<evidence type="ECO:0000256" key="1">
    <source>
        <dbReference type="SAM" id="MobiDB-lite"/>
    </source>
</evidence>
<accession>A0A565CFK5</accession>
<dbReference type="Proteomes" id="UP000489600">
    <property type="component" value="Unassembled WGS sequence"/>
</dbReference>
<evidence type="ECO:0008006" key="4">
    <source>
        <dbReference type="Google" id="ProtNLM"/>
    </source>
</evidence>
<organism evidence="2 3">
    <name type="scientific">Arabis nemorensis</name>
    <dbReference type="NCBI Taxonomy" id="586526"/>
    <lineage>
        <taxon>Eukaryota</taxon>
        <taxon>Viridiplantae</taxon>
        <taxon>Streptophyta</taxon>
        <taxon>Embryophyta</taxon>
        <taxon>Tracheophyta</taxon>
        <taxon>Spermatophyta</taxon>
        <taxon>Magnoliopsida</taxon>
        <taxon>eudicotyledons</taxon>
        <taxon>Gunneridae</taxon>
        <taxon>Pentapetalae</taxon>
        <taxon>rosids</taxon>
        <taxon>malvids</taxon>
        <taxon>Brassicales</taxon>
        <taxon>Brassicaceae</taxon>
        <taxon>Arabideae</taxon>
        <taxon>Arabis</taxon>
    </lineage>
</organism>